<organism evidence="2 3">
    <name type="scientific">Fusarium sarcochroum</name>
    <dbReference type="NCBI Taxonomy" id="1208366"/>
    <lineage>
        <taxon>Eukaryota</taxon>
        <taxon>Fungi</taxon>
        <taxon>Dikarya</taxon>
        <taxon>Ascomycota</taxon>
        <taxon>Pezizomycotina</taxon>
        <taxon>Sordariomycetes</taxon>
        <taxon>Hypocreomycetidae</taxon>
        <taxon>Hypocreales</taxon>
        <taxon>Nectriaceae</taxon>
        <taxon>Fusarium</taxon>
        <taxon>Fusarium lateritium species complex</taxon>
    </lineage>
</organism>
<dbReference type="EMBL" id="JABEXW010001315">
    <property type="protein sequence ID" value="KAF4944631.1"/>
    <property type="molecule type" value="Genomic_DNA"/>
</dbReference>
<name>A0A8H4SRV8_9HYPO</name>
<dbReference type="PANTHER" id="PTHR22946">
    <property type="entry name" value="DIENELACTONE HYDROLASE DOMAIN-CONTAINING PROTEIN-RELATED"/>
    <property type="match status" value="1"/>
</dbReference>
<dbReference type="SUPFAM" id="SSF53474">
    <property type="entry name" value="alpha/beta-Hydrolases"/>
    <property type="match status" value="1"/>
</dbReference>
<dbReference type="Gene3D" id="3.40.50.1820">
    <property type="entry name" value="alpha/beta hydrolase"/>
    <property type="match status" value="1"/>
</dbReference>
<comment type="caution">
    <text evidence="2">The sequence shown here is derived from an EMBL/GenBank/DDBJ whole genome shotgun (WGS) entry which is preliminary data.</text>
</comment>
<dbReference type="PANTHER" id="PTHR22946:SF9">
    <property type="entry name" value="POLYKETIDE TRANSFERASE AF380"/>
    <property type="match status" value="1"/>
</dbReference>
<keyword evidence="1" id="KW-0378">Hydrolase</keyword>
<reference evidence="2" key="1">
    <citation type="journal article" date="2020" name="BMC Genomics">
        <title>Correction to: Identification and distribution of gene clusters required for synthesis of sphingolipid metabolism inhibitors in diverse species of the filamentous fungus Fusarium.</title>
        <authorList>
            <person name="Kim H.S."/>
            <person name="Lohmar J.M."/>
            <person name="Busman M."/>
            <person name="Brown D.W."/>
            <person name="Naumann T.A."/>
            <person name="Divon H.H."/>
            <person name="Lysoe E."/>
            <person name="Uhlig S."/>
            <person name="Proctor R.H."/>
        </authorList>
    </citation>
    <scope>NUCLEOTIDE SEQUENCE</scope>
    <source>
        <strain evidence="2">NRRL 20472</strain>
    </source>
</reference>
<dbReference type="Proteomes" id="UP000622797">
    <property type="component" value="Unassembled WGS sequence"/>
</dbReference>
<dbReference type="InterPro" id="IPR029058">
    <property type="entry name" value="AB_hydrolase_fold"/>
</dbReference>
<dbReference type="OrthoDB" id="2498029at2759"/>
<evidence type="ECO:0000313" key="2">
    <source>
        <dbReference type="EMBL" id="KAF4944631.1"/>
    </source>
</evidence>
<sequence>MRENVQFHTSDNVTLRGWLYKPDSSEASLPYLIMAHGFSGVKEMGLDAFAESIISQVDIICLVYDNRGFGDSDTRPSQAKHEILPAEQMSDYSDAITYAQSRSDVIKDKIGVWGSSYSGGHALLKTSAHNLEKLRRVSNKHRHSVGFISFRQFTNIYNWSNKVVVIDYIWLEKPKEAIFVEEDDHGDFPELLIYTYL</sequence>
<gene>
    <name evidence="2" type="ORF">FSARC_14620</name>
</gene>
<dbReference type="AlphaFoldDB" id="A0A8H4SRV8"/>
<proteinExistence type="predicted"/>
<dbReference type="GO" id="GO:0016788">
    <property type="term" value="F:hydrolase activity, acting on ester bonds"/>
    <property type="evidence" value="ECO:0007669"/>
    <property type="project" value="UniProtKB-ARBA"/>
</dbReference>
<evidence type="ECO:0000256" key="1">
    <source>
        <dbReference type="ARBA" id="ARBA00022801"/>
    </source>
</evidence>
<dbReference type="InterPro" id="IPR050261">
    <property type="entry name" value="FrsA_esterase"/>
</dbReference>
<protein>
    <submittedName>
        <fullName evidence="2">Uncharacterized protein</fullName>
    </submittedName>
</protein>
<keyword evidence="3" id="KW-1185">Reference proteome</keyword>
<reference evidence="2" key="2">
    <citation type="submission" date="2020-05" db="EMBL/GenBank/DDBJ databases">
        <authorList>
            <person name="Kim H.-S."/>
            <person name="Proctor R.H."/>
            <person name="Brown D.W."/>
        </authorList>
    </citation>
    <scope>NUCLEOTIDE SEQUENCE</scope>
    <source>
        <strain evidence="2">NRRL 20472</strain>
    </source>
</reference>
<evidence type="ECO:0000313" key="3">
    <source>
        <dbReference type="Proteomes" id="UP000622797"/>
    </source>
</evidence>
<accession>A0A8H4SRV8</accession>